<protein>
    <submittedName>
        <fullName evidence="2">PHOSPHATIDYLETHANOLAMINE-BINDING PROTEIN</fullName>
    </submittedName>
</protein>
<evidence type="ECO:0000313" key="3">
    <source>
        <dbReference type="Proteomes" id="UP000054845"/>
    </source>
</evidence>
<dbReference type="Proteomes" id="UP000054845">
    <property type="component" value="Unassembled WGS sequence"/>
</dbReference>
<evidence type="ECO:0000256" key="1">
    <source>
        <dbReference type="SAM" id="SignalP"/>
    </source>
</evidence>
<feature type="chain" id="PRO_5006059733" evidence="1">
    <location>
        <begin position="24"/>
        <end position="244"/>
    </location>
</feature>
<reference evidence="2 3" key="1">
    <citation type="submission" date="2014-09" db="EMBL/GenBank/DDBJ databases">
        <authorList>
            <person name="Magalhaes I.L.F."/>
            <person name="Oliveira U."/>
            <person name="Santos F.R."/>
            <person name="Vidigal T.H.D.A."/>
            <person name="Brescovit A.D."/>
            <person name="Santos A.J."/>
        </authorList>
    </citation>
    <scope>NUCLEOTIDE SEQUENCE [LARGE SCALE GENOMIC DNA]</scope>
</reference>
<evidence type="ECO:0000313" key="2">
    <source>
        <dbReference type="EMBL" id="CEH17873.1"/>
    </source>
</evidence>
<dbReference type="AlphaFoldDB" id="A0A0P1BP98"/>
<feature type="signal peptide" evidence="1">
    <location>
        <begin position="1"/>
        <end position="23"/>
    </location>
</feature>
<dbReference type="SUPFAM" id="SSF49777">
    <property type="entry name" value="PEBP-like"/>
    <property type="match status" value="1"/>
</dbReference>
<dbReference type="STRING" id="401625.A0A0P1BP98"/>
<sequence length="244" mass="26559">MKLNQFALAITAGLLIVSSSAVASPLDTSELTVRQAKHEQCLANNAQNRARQLKQMRDSGLISEALPEFDPKTVITQSFSGRFYETGDGVNPLTQTLFAPAIYFPPARGADRDTKYTLIINDIDAPPPLGIPSFLHWFRRGLSASCGRPASQSGEDVRFYFPATPPPNLSNPAGHRYTISVFREPASGYNPSQLEYLLKLVSFDVRDFIQRTGAELVAASYYTAAIPAEDGLLSPVLPKLGGVL</sequence>
<dbReference type="Pfam" id="PF01161">
    <property type="entry name" value="PBP"/>
    <property type="match status" value="1"/>
</dbReference>
<accession>A0A0P1BP98</accession>
<organism evidence="2 3">
    <name type="scientific">Ceraceosorus bombacis</name>
    <dbReference type="NCBI Taxonomy" id="401625"/>
    <lineage>
        <taxon>Eukaryota</taxon>
        <taxon>Fungi</taxon>
        <taxon>Dikarya</taxon>
        <taxon>Basidiomycota</taxon>
        <taxon>Ustilaginomycotina</taxon>
        <taxon>Exobasidiomycetes</taxon>
        <taxon>Ceraceosorales</taxon>
        <taxon>Ceraceosoraceae</taxon>
        <taxon>Ceraceosorus</taxon>
    </lineage>
</organism>
<dbReference type="InterPro" id="IPR008914">
    <property type="entry name" value="PEBP"/>
</dbReference>
<dbReference type="OrthoDB" id="2506647at2759"/>
<keyword evidence="1" id="KW-0732">Signal</keyword>
<dbReference type="Gene3D" id="3.90.280.10">
    <property type="entry name" value="PEBP-like"/>
    <property type="match status" value="1"/>
</dbReference>
<keyword evidence="3" id="KW-1185">Reference proteome</keyword>
<dbReference type="EMBL" id="CCYA01000265">
    <property type="protein sequence ID" value="CEH17873.1"/>
    <property type="molecule type" value="Genomic_DNA"/>
</dbReference>
<proteinExistence type="predicted"/>
<dbReference type="InterPro" id="IPR036610">
    <property type="entry name" value="PEBP-like_sf"/>
</dbReference>
<name>A0A0P1BP98_9BASI</name>